<evidence type="ECO:0000313" key="1">
    <source>
        <dbReference type="EMBL" id="KAF7367272.1"/>
    </source>
</evidence>
<evidence type="ECO:0000313" key="2">
    <source>
        <dbReference type="Proteomes" id="UP000623467"/>
    </source>
</evidence>
<name>A0A8H7DBZ9_9AGAR</name>
<sequence>MDSAVVPKFTSIPQELVDAIVNEVGEIETLKACSLVASTFRHPSRRLLLSSLTIEATKDHTPLSRLFSESPYIAKYVVCLTIKTPVNGKASLDVECFSSILANLQNVRGCTLEGEWHSPDDKHNSRDSKIPPLLLDFLARQPLRELRLTHIELTPAVLWAFVAAVPVLCFQDVSMQEATTDTIAPAAVTSPPFFNSLVLSFGADVGRFLSRPENISCVTKLRHLSIKGYFHFQDAVWFDPLIQAASATLEHIQFDCSTRASQPWPVALPPFPALGTVQFSIPGMVSGIEKTVVISEAVKSLSSLATPQMSPALANIIVNQWDTSLGTFNRDESLYVPLMRKLDAVLMAYPTTLCIRWALAMYGEDRNWHWTRFVENMRRGMPGARTSGRLVLEDKYVRPQPMSSTRTDWPRHTLSDCKKFLKDL</sequence>
<proteinExistence type="predicted"/>
<dbReference type="EMBL" id="JACAZH010000005">
    <property type="protein sequence ID" value="KAF7367272.1"/>
    <property type="molecule type" value="Genomic_DNA"/>
</dbReference>
<reference evidence="1" key="1">
    <citation type="submission" date="2020-05" db="EMBL/GenBank/DDBJ databases">
        <title>Mycena genomes resolve the evolution of fungal bioluminescence.</title>
        <authorList>
            <person name="Tsai I.J."/>
        </authorList>
    </citation>
    <scope>NUCLEOTIDE SEQUENCE</scope>
    <source>
        <strain evidence="1">160909Yilan</strain>
    </source>
</reference>
<evidence type="ECO:0008006" key="3">
    <source>
        <dbReference type="Google" id="ProtNLM"/>
    </source>
</evidence>
<dbReference type="Proteomes" id="UP000623467">
    <property type="component" value="Unassembled WGS sequence"/>
</dbReference>
<organism evidence="1 2">
    <name type="scientific">Mycena sanguinolenta</name>
    <dbReference type="NCBI Taxonomy" id="230812"/>
    <lineage>
        <taxon>Eukaryota</taxon>
        <taxon>Fungi</taxon>
        <taxon>Dikarya</taxon>
        <taxon>Basidiomycota</taxon>
        <taxon>Agaricomycotina</taxon>
        <taxon>Agaricomycetes</taxon>
        <taxon>Agaricomycetidae</taxon>
        <taxon>Agaricales</taxon>
        <taxon>Marasmiineae</taxon>
        <taxon>Mycenaceae</taxon>
        <taxon>Mycena</taxon>
    </lineage>
</organism>
<protein>
    <recommendedName>
        <fullName evidence="3">F-box domain-containing protein</fullName>
    </recommendedName>
</protein>
<dbReference type="AlphaFoldDB" id="A0A8H7DBZ9"/>
<gene>
    <name evidence="1" type="ORF">MSAN_00789100</name>
</gene>
<dbReference type="OrthoDB" id="2745898at2759"/>
<accession>A0A8H7DBZ9</accession>
<comment type="caution">
    <text evidence="1">The sequence shown here is derived from an EMBL/GenBank/DDBJ whole genome shotgun (WGS) entry which is preliminary data.</text>
</comment>
<keyword evidence="2" id="KW-1185">Reference proteome</keyword>